<sequence length="111" mass="13091">RVLGRRIEAVVFGARCETTREVIIEFEVHWQNRITELVYFLGNNPQMRSAALLDVSEVFQSLFRTGIEFALEWRDIARLHQNLCCKFTELLWAFRRIEWHAFSGILTITSC</sequence>
<comment type="caution">
    <text evidence="1">The sequence shown here is derived from an EMBL/GenBank/DDBJ whole genome shotgun (WGS) entry which is preliminary data.</text>
</comment>
<reference evidence="1 2" key="1">
    <citation type="journal article" date="2019" name="Int. J. Syst. Evol. Microbiol.">
        <title>The Global Catalogue of Microorganisms (GCM) 10K type strain sequencing project: providing services to taxonomists for standard genome sequencing and annotation.</title>
        <authorList>
            <consortium name="The Broad Institute Genomics Platform"/>
            <consortium name="The Broad Institute Genome Sequencing Center for Infectious Disease"/>
            <person name="Wu L."/>
            <person name="Ma J."/>
        </authorList>
    </citation>
    <scope>NUCLEOTIDE SEQUENCE [LARGE SCALE GENOMIC DNA]</scope>
    <source>
        <strain evidence="1 2">CGMCC 1.12689</strain>
    </source>
</reference>
<dbReference type="RefSeq" id="WP_379812315.1">
    <property type="nucleotide sequence ID" value="NZ_JBHUDB010000010.1"/>
</dbReference>
<organism evidence="1 2">
    <name type="scientific">Halorubrum laminariae</name>
    <dbReference type="NCBI Taxonomy" id="1433523"/>
    <lineage>
        <taxon>Archaea</taxon>
        <taxon>Methanobacteriati</taxon>
        <taxon>Methanobacteriota</taxon>
        <taxon>Stenosarchaea group</taxon>
        <taxon>Halobacteria</taxon>
        <taxon>Halobacteriales</taxon>
        <taxon>Haloferacaceae</taxon>
        <taxon>Halorubrum</taxon>
    </lineage>
</organism>
<dbReference type="AlphaFoldDB" id="A0ABD6C1L3"/>
<accession>A0ABD6C1L3</accession>
<dbReference type="EMBL" id="JBHUDB010000010">
    <property type="protein sequence ID" value="MFD1571289.1"/>
    <property type="molecule type" value="Genomic_DNA"/>
</dbReference>
<name>A0ABD6C1L3_9EURY</name>
<evidence type="ECO:0000313" key="1">
    <source>
        <dbReference type="EMBL" id="MFD1571289.1"/>
    </source>
</evidence>
<keyword evidence="2" id="KW-1185">Reference proteome</keyword>
<proteinExistence type="predicted"/>
<evidence type="ECO:0000313" key="2">
    <source>
        <dbReference type="Proteomes" id="UP001597185"/>
    </source>
</evidence>
<feature type="non-terminal residue" evidence="1">
    <location>
        <position position="1"/>
    </location>
</feature>
<protein>
    <submittedName>
        <fullName evidence="1">Uncharacterized protein</fullName>
    </submittedName>
</protein>
<gene>
    <name evidence="1" type="ORF">ACFR9T_11930</name>
</gene>
<dbReference type="Proteomes" id="UP001597185">
    <property type="component" value="Unassembled WGS sequence"/>
</dbReference>